<dbReference type="InterPro" id="IPR000994">
    <property type="entry name" value="Pept_M24"/>
</dbReference>
<keyword evidence="10" id="KW-1185">Reference proteome</keyword>
<evidence type="ECO:0000256" key="4">
    <source>
        <dbReference type="ARBA" id="ARBA00012574"/>
    </source>
</evidence>
<evidence type="ECO:0000256" key="2">
    <source>
        <dbReference type="ARBA" id="ARBA00001936"/>
    </source>
</evidence>
<dbReference type="Pfam" id="PF05195">
    <property type="entry name" value="AMP_N"/>
    <property type="match status" value="1"/>
</dbReference>
<dbReference type="Gene3D" id="3.40.350.10">
    <property type="entry name" value="Creatinase/prolidase N-terminal domain"/>
    <property type="match status" value="1"/>
</dbReference>
<sequence>MRYEQIPNELFIHNRKRFMDKMESGSIAVFNSNDIFPLSADSTMPFKQHTDIFHLSGADQEESILLLFPDAPDPKHREVLFVIETNPEIAVWEGAKLTKEKATEVSGIKTVYWLKDFHKIFNQLMADAENVYLNTNEHLRANTEVETREDRFIKWCKENFPAHSYKRSSPIMHEIRAVKHPVELDLMQKACKITEKGFRRLLDFIKPGVWEHEIEAELWHEFIRNRSYGFAYTPIVASGGNACVLHYTENDQEVNDGDLILMDFGAEYANYSSDMTRTIPANGKYTARQKEVYSSVLKVKKMANDILKPGITLNEYHKEVGKMMESELIDLKLLDKTDIKNQNPDWPAYKKFFMHGTSHYIGLDTHDYGSWSKPIPENSVFTIEPGIYIPDEKIGIRLEDDYVLKSDKENFNLMGDIPIEIDEIEDLMNS</sequence>
<evidence type="ECO:0000313" key="9">
    <source>
        <dbReference type="EMBL" id="KAB1063688.1"/>
    </source>
</evidence>
<dbReference type="InterPro" id="IPR007865">
    <property type="entry name" value="Aminopep_P_N"/>
</dbReference>
<evidence type="ECO:0000256" key="6">
    <source>
        <dbReference type="ARBA" id="ARBA00022801"/>
    </source>
</evidence>
<comment type="catalytic activity">
    <reaction evidence="1">
        <text>Release of any N-terminal amino acid, including proline, that is linked to proline, even from a dipeptide or tripeptide.</text>
        <dbReference type="EC" id="3.4.11.9"/>
    </reaction>
</comment>
<comment type="similarity">
    <text evidence="3">Belongs to the peptidase M24B family.</text>
</comment>
<name>A0A6N6M7B4_9FLAO</name>
<comment type="caution">
    <text evidence="9">The sequence shown here is derived from an EMBL/GenBank/DDBJ whole genome shotgun (WGS) entry which is preliminary data.</text>
</comment>
<dbReference type="InterPro" id="IPR029149">
    <property type="entry name" value="Creatin/AminoP/Spt16_N"/>
</dbReference>
<dbReference type="EC" id="3.4.11.9" evidence="4"/>
<evidence type="ECO:0000256" key="7">
    <source>
        <dbReference type="ARBA" id="ARBA00023211"/>
    </source>
</evidence>
<dbReference type="OrthoDB" id="9806388at2"/>
<feature type="domain" description="Aminopeptidase P N-terminal" evidence="8">
    <location>
        <begin position="6"/>
        <end position="142"/>
    </location>
</feature>
<dbReference type="PANTHER" id="PTHR43226:SF4">
    <property type="entry name" value="XAA-PRO AMINOPEPTIDASE 3"/>
    <property type="match status" value="1"/>
</dbReference>
<dbReference type="AlphaFoldDB" id="A0A6N6M7B4"/>
<dbReference type="GO" id="GO:0006508">
    <property type="term" value="P:proteolysis"/>
    <property type="evidence" value="ECO:0007669"/>
    <property type="project" value="TreeGrafter"/>
</dbReference>
<dbReference type="SMART" id="SM01011">
    <property type="entry name" value="AMP_N"/>
    <property type="match status" value="1"/>
</dbReference>
<dbReference type="GO" id="GO:0070006">
    <property type="term" value="F:metalloaminopeptidase activity"/>
    <property type="evidence" value="ECO:0007669"/>
    <property type="project" value="InterPro"/>
</dbReference>
<dbReference type="Pfam" id="PF00557">
    <property type="entry name" value="Peptidase_M24"/>
    <property type="match status" value="1"/>
</dbReference>
<evidence type="ECO:0000313" key="10">
    <source>
        <dbReference type="Proteomes" id="UP000435357"/>
    </source>
</evidence>
<dbReference type="Gene3D" id="3.90.230.10">
    <property type="entry name" value="Creatinase/methionine aminopeptidase superfamily"/>
    <property type="match status" value="1"/>
</dbReference>
<dbReference type="GO" id="GO:0030145">
    <property type="term" value="F:manganese ion binding"/>
    <property type="evidence" value="ECO:0007669"/>
    <property type="project" value="InterPro"/>
</dbReference>
<dbReference type="SUPFAM" id="SSF53092">
    <property type="entry name" value="Creatinase/prolidase N-terminal domain"/>
    <property type="match status" value="1"/>
</dbReference>
<reference evidence="9 10" key="1">
    <citation type="submission" date="2019-09" db="EMBL/GenBank/DDBJ databases">
        <title>Genomes of Cryomorphaceae.</title>
        <authorList>
            <person name="Bowman J.P."/>
        </authorList>
    </citation>
    <scope>NUCLEOTIDE SEQUENCE [LARGE SCALE GENOMIC DNA]</scope>
    <source>
        <strain evidence="9 10">KCTC 52047</strain>
    </source>
</reference>
<comment type="cofactor">
    <cofactor evidence="2">
        <name>Mn(2+)</name>
        <dbReference type="ChEBI" id="CHEBI:29035"/>
    </cofactor>
</comment>
<dbReference type="InterPro" id="IPR036005">
    <property type="entry name" value="Creatinase/aminopeptidase-like"/>
</dbReference>
<protein>
    <recommendedName>
        <fullName evidence="4">Xaa-Pro aminopeptidase</fullName>
        <ecNumber evidence="4">3.4.11.9</ecNumber>
    </recommendedName>
</protein>
<dbReference type="InterPro" id="IPR052433">
    <property type="entry name" value="X-Pro_dipept-like"/>
</dbReference>
<dbReference type="EMBL" id="WACR01000007">
    <property type="protein sequence ID" value="KAB1063688.1"/>
    <property type="molecule type" value="Genomic_DNA"/>
</dbReference>
<evidence type="ECO:0000256" key="5">
    <source>
        <dbReference type="ARBA" id="ARBA00022723"/>
    </source>
</evidence>
<gene>
    <name evidence="9" type="ORF">F3059_08965</name>
</gene>
<evidence type="ECO:0000259" key="8">
    <source>
        <dbReference type="SMART" id="SM01011"/>
    </source>
</evidence>
<proteinExistence type="inferred from homology"/>
<keyword evidence="6" id="KW-0378">Hydrolase</keyword>
<dbReference type="SUPFAM" id="SSF55920">
    <property type="entry name" value="Creatinase/aminopeptidase"/>
    <property type="match status" value="1"/>
</dbReference>
<dbReference type="RefSeq" id="WP_151168388.1">
    <property type="nucleotide sequence ID" value="NZ_WACR01000007.1"/>
</dbReference>
<keyword evidence="5" id="KW-0479">Metal-binding</keyword>
<accession>A0A6N6M7B4</accession>
<dbReference type="PANTHER" id="PTHR43226">
    <property type="entry name" value="XAA-PRO AMINOPEPTIDASE 3"/>
    <property type="match status" value="1"/>
</dbReference>
<organism evidence="9 10">
    <name type="scientific">Salibacter halophilus</name>
    <dbReference type="NCBI Taxonomy" id="1803916"/>
    <lineage>
        <taxon>Bacteria</taxon>
        <taxon>Pseudomonadati</taxon>
        <taxon>Bacteroidota</taxon>
        <taxon>Flavobacteriia</taxon>
        <taxon>Flavobacteriales</taxon>
        <taxon>Salibacteraceae</taxon>
        <taxon>Salibacter</taxon>
    </lineage>
</organism>
<dbReference type="Proteomes" id="UP000435357">
    <property type="component" value="Unassembled WGS sequence"/>
</dbReference>
<keyword evidence="7" id="KW-0464">Manganese</keyword>
<evidence type="ECO:0000256" key="3">
    <source>
        <dbReference type="ARBA" id="ARBA00008766"/>
    </source>
</evidence>
<evidence type="ECO:0000256" key="1">
    <source>
        <dbReference type="ARBA" id="ARBA00001424"/>
    </source>
</evidence>